<sequence length="38" mass="4111">MTCIIGIGFKKAKNPHLAPQNVAAKQKCRTILQGKESS</sequence>
<dbReference type="PATRIC" id="fig|1107881.3.peg.3217"/>
<organism evidence="1 2">
    <name type="scientific">Sinorhizobium meliloti CCNWSX0020</name>
    <dbReference type="NCBI Taxonomy" id="1107881"/>
    <lineage>
        <taxon>Bacteria</taxon>
        <taxon>Pseudomonadati</taxon>
        <taxon>Pseudomonadota</taxon>
        <taxon>Alphaproteobacteria</taxon>
        <taxon>Hyphomicrobiales</taxon>
        <taxon>Rhizobiaceae</taxon>
        <taxon>Sinorhizobium/Ensifer group</taxon>
        <taxon>Sinorhizobium</taxon>
    </lineage>
</organism>
<gene>
    <name evidence="1" type="ORF">SM0020_15801</name>
</gene>
<dbReference type="AlphaFoldDB" id="H0G125"/>
<name>H0G125_RHIML</name>
<proteinExistence type="predicted"/>
<evidence type="ECO:0000313" key="2">
    <source>
        <dbReference type="Proteomes" id="UP000004038"/>
    </source>
</evidence>
<evidence type="ECO:0000313" key="1">
    <source>
        <dbReference type="EMBL" id="EHK76934.1"/>
    </source>
</evidence>
<protein>
    <submittedName>
        <fullName evidence="1">Uncharacterized protein</fullName>
    </submittedName>
</protein>
<dbReference type="EMBL" id="AGVV01000029">
    <property type="protein sequence ID" value="EHK76934.1"/>
    <property type="molecule type" value="Genomic_DNA"/>
</dbReference>
<reference evidence="1 2" key="1">
    <citation type="journal article" date="2012" name="J. Bacteriol.">
        <title>Draft Genome Sequence of Sinorhizobium meliloti CCNWSX0020, a Nitrogen-Fixing Symbiont with Copper Tolerance Capability Isolated from Lead-Zinc Mine Tailings.</title>
        <authorList>
            <person name="Li Z."/>
            <person name="Ma Z."/>
            <person name="Hao X."/>
            <person name="Wei G."/>
        </authorList>
    </citation>
    <scope>NUCLEOTIDE SEQUENCE [LARGE SCALE GENOMIC DNA]</scope>
    <source>
        <strain evidence="1 2">CCNWSX0020</strain>
    </source>
</reference>
<dbReference type="Proteomes" id="UP000004038">
    <property type="component" value="Unassembled WGS sequence"/>
</dbReference>
<accession>H0G125</accession>